<evidence type="ECO:0000256" key="6">
    <source>
        <dbReference type="ARBA" id="ARBA00022692"/>
    </source>
</evidence>
<organism evidence="15 16">
    <name type="scientific">Neohortaea acidophila</name>
    <dbReference type="NCBI Taxonomy" id="245834"/>
    <lineage>
        <taxon>Eukaryota</taxon>
        <taxon>Fungi</taxon>
        <taxon>Dikarya</taxon>
        <taxon>Ascomycota</taxon>
        <taxon>Pezizomycotina</taxon>
        <taxon>Dothideomycetes</taxon>
        <taxon>Dothideomycetidae</taxon>
        <taxon>Mycosphaerellales</taxon>
        <taxon>Teratosphaeriaceae</taxon>
        <taxon>Neohortaea</taxon>
    </lineage>
</organism>
<dbReference type="InterPro" id="IPR028098">
    <property type="entry name" value="Glyco_trans_4-like_N"/>
</dbReference>
<evidence type="ECO:0000256" key="11">
    <source>
        <dbReference type="ARBA" id="ARBA00045104"/>
    </source>
</evidence>
<keyword evidence="7 12" id="KW-0256">Endoplasmic reticulum</keyword>
<dbReference type="CDD" id="cd03805">
    <property type="entry name" value="GT4_ALG2-like"/>
    <property type="match status" value="1"/>
</dbReference>
<evidence type="ECO:0000313" key="16">
    <source>
        <dbReference type="Proteomes" id="UP000799767"/>
    </source>
</evidence>
<dbReference type="EMBL" id="MU001635">
    <property type="protein sequence ID" value="KAF2483064.1"/>
    <property type="molecule type" value="Genomic_DNA"/>
</dbReference>
<name>A0A6A6PTQ1_9PEZI</name>
<feature type="transmembrane region" description="Helical" evidence="12">
    <location>
        <begin position="441"/>
        <end position="465"/>
    </location>
</feature>
<dbReference type="Gene3D" id="3.40.50.2000">
    <property type="entry name" value="Glycogen Phosphorylase B"/>
    <property type="match status" value="2"/>
</dbReference>
<evidence type="ECO:0000256" key="3">
    <source>
        <dbReference type="ARBA" id="ARBA00004922"/>
    </source>
</evidence>
<dbReference type="InterPro" id="IPR027054">
    <property type="entry name" value="ALG2"/>
</dbReference>
<sequence>MTTSGDVPKKIIFVHPDLGIGGAERLVVDAAVGLQSRGHKITILTSHCDRSHCFEEARDGTLDVQVRGNKVFPIALAGRFSILLAILRQLSLVLSVAVFSSELNQLDPDVLFVDQLSACIPLFRLLYPKAKILFYGHFPDRLLAKKDHGATGYLKLLYRKPFDALESWSTGVADDVVVNSKFTRSVFKKTFPSMRSRNLKVVYPCVNTTESGQTSTADSLWPEKKVLLSINRFEGKKNLALAISAFAGLSSAERSRAKLVIAGGFDPRVQENASTLRHLQQLADSLELSNATYKGSDGALRADGNTVVFLLSVPDDLKQQLLHAAKLLIYTPKDEHFGIVPLEAMLAQVPVLATNTGGPLETIYDGRTGWLRSPEKVEQWSEVMRKPLIPSSADSLRAMGQKGRERVLAEFSQSRMSELLDKEIQQLCGSGNGDRPGVMGAWAWVIMISVALGICATLLALWLSLRARSSPTFMRCVETACR</sequence>
<evidence type="ECO:0000256" key="5">
    <source>
        <dbReference type="ARBA" id="ARBA00022679"/>
    </source>
</evidence>
<evidence type="ECO:0000256" key="12">
    <source>
        <dbReference type="RuleBase" id="RU367136"/>
    </source>
</evidence>
<dbReference type="PANTHER" id="PTHR45918">
    <property type="entry name" value="ALPHA-1,3/1,6-MANNOSYLTRANSFERASE ALG2"/>
    <property type="match status" value="1"/>
</dbReference>
<dbReference type="GO" id="GO:0102704">
    <property type="term" value="F:GDP-Man:Man(2)GlcNAc(2)-PP-Dol alpha-1,6-mannosyltransferase activity"/>
    <property type="evidence" value="ECO:0007669"/>
    <property type="project" value="UniProtKB-UniRule"/>
</dbReference>
<dbReference type="AlphaFoldDB" id="A0A6A6PTQ1"/>
<dbReference type="UniPathway" id="UPA00378"/>
<dbReference type="Proteomes" id="UP000799767">
    <property type="component" value="Unassembled WGS sequence"/>
</dbReference>
<reference evidence="15" key="1">
    <citation type="journal article" date="2020" name="Stud. Mycol.">
        <title>101 Dothideomycetes genomes: a test case for predicting lifestyles and emergence of pathogens.</title>
        <authorList>
            <person name="Haridas S."/>
            <person name="Albert R."/>
            <person name="Binder M."/>
            <person name="Bloem J."/>
            <person name="Labutti K."/>
            <person name="Salamov A."/>
            <person name="Andreopoulos B."/>
            <person name="Baker S."/>
            <person name="Barry K."/>
            <person name="Bills G."/>
            <person name="Bluhm B."/>
            <person name="Cannon C."/>
            <person name="Castanera R."/>
            <person name="Culley D."/>
            <person name="Daum C."/>
            <person name="Ezra D."/>
            <person name="Gonzalez J."/>
            <person name="Henrissat B."/>
            <person name="Kuo A."/>
            <person name="Liang C."/>
            <person name="Lipzen A."/>
            <person name="Lutzoni F."/>
            <person name="Magnuson J."/>
            <person name="Mondo S."/>
            <person name="Nolan M."/>
            <person name="Ohm R."/>
            <person name="Pangilinan J."/>
            <person name="Park H.-J."/>
            <person name="Ramirez L."/>
            <person name="Alfaro M."/>
            <person name="Sun H."/>
            <person name="Tritt A."/>
            <person name="Yoshinaga Y."/>
            <person name="Zwiers L.-H."/>
            <person name="Turgeon B."/>
            <person name="Goodwin S."/>
            <person name="Spatafora J."/>
            <person name="Crous P."/>
            <person name="Grigoriev I."/>
        </authorList>
    </citation>
    <scope>NUCLEOTIDE SEQUENCE</scope>
    <source>
        <strain evidence="15">CBS 113389</strain>
    </source>
</reference>
<keyword evidence="16" id="KW-1185">Reference proteome</keyword>
<gene>
    <name evidence="15" type="ORF">BDY17DRAFT_310137</name>
</gene>
<dbReference type="SUPFAM" id="SSF53756">
    <property type="entry name" value="UDP-Glycosyltransferase/glycogen phosphorylase"/>
    <property type="match status" value="1"/>
</dbReference>
<evidence type="ECO:0000256" key="2">
    <source>
        <dbReference type="ARBA" id="ARBA00004586"/>
    </source>
</evidence>
<evidence type="ECO:0000256" key="8">
    <source>
        <dbReference type="ARBA" id="ARBA00022989"/>
    </source>
</evidence>
<evidence type="ECO:0000256" key="9">
    <source>
        <dbReference type="ARBA" id="ARBA00023136"/>
    </source>
</evidence>
<evidence type="ECO:0000256" key="1">
    <source>
        <dbReference type="ARBA" id="ARBA00003142"/>
    </source>
</evidence>
<keyword evidence="6 12" id="KW-0812">Transmembrane</keyword>
<keyword evidence="5 12" id="KW-0808">Transferase</keyword>
<comment type="catalytic activity">
    <reaction evidence="10 12">
        <text>a beta-D-Man-(1-&gt;4)-beta-D-GlcNAc-(1-&gt;4)-alpha-D-GlcNAc-diphospho-di-trans,poly-cis-dolichol + GDP-alpha-D-mannose = an alpha-D-Man-(1-&gt;3)-beta-D-Man-(1-&gt;4)-beta-D-GlcNAc-(1-&gt;4)-alpha-D-GlcNAc-diphospho-di-trans,poly-cis-dolichol + GDP + H(+)</text>
        <dbReference type="Rhea" id="RHEA:29515"/>
        <dbReference type="Rhea" id="RHEA-COMP:19511"/>
        <dbReference type="Rhea" id="RHEA-COMP:19513"/>
        <dbReference type="ChEBI" id="CHEBI:15378"/>
        <dbReference type="ChEBI" id="CHEBI:57527"/>
        <dbReference type="ChEBI" id="CHEBI:58189"/>
        <dbReference type="ChEBI" id="CHEBI:58472"/>
        <dbReference type="ChEBI" id="CHEBI:132510"/>
        <dbReference type="EC" id="2.4.1.132"/>
    </reaction>
    <physiologicalReaction direction="left-to-right" evidence="10 12">
        <dbReference type="Rhea" id="RHEA:29516"/>
    </physiologicalReaction>
</comment>
<dbReference type="PANTHER" id="PTHR45918:SF1">
    <property type="entry name" value="ALPHA-1,3_1,6-MANNOSYLTRANSFERASE ALG2"/>
    <property type="match status" value="1"/>
</dbReference>
<dbReference type="Pfam" id="PF13439">
    <property type="entry name" value="Glyco_transf_4"/>
    <property type="match status" value="1"/>
</dbReference>
<evidence type="ECO:0000259" key="14">
    <source>
        <dbReference type="Pfam" id="PF13439"/>
    </source>
</evidence>
<feature type="domain" description="Glycosyl transferase family 1" evidence="13">
    <location>
        <begin position="305"/>
        <end position="405"/>
    </location>
</feature>
<dbReference type="InterPro" id="IPR001296">
    <property type="entry name" value="Glyco_trans_1"/>
</dbReference>
<comment type="pathway">
    <text evidence="3 12">Protein modification; protein glycosylation.</text>
</comment>
<proteinExistence type="inferred from homology"/>
<dbReference type="GO" id="GO:0005789">
    <property type="term" value="C:endoplasmic reticulum membrane"/>
    <property type="evidence" value="ECO:0007669"/>
    <property type="project" value="UniProtKB-SubCell"/>
</dbReference>
<dbReference type="GeneID" id="54476406"/>
<dbReference type="OrthoDB" id="448893at2759"/>
<comment type="function">
    <text evidence="1 12">Mannosylates Man(2)GlcNAc(2)-dolichol diphosphate and Man(1)GlcNAc(2)-dolichol diphosphate to form Man(3)GlcNAc(2)-dolichol diphosphate.</text>
</comment>
<evidence type="ECO:0000256" key="4">
    <source>
        <dbReference type="ARBA" id="ARBA00022676"/>
    </source>
</evidence>
<comment type="subcellular location">
    <subcellularLocation>
        <location evidence="2 12">Endoplasmic reticulum membrane</location>
    </subcellularLocation>
</comment>
<dbReference type="EC" id="2.4.1.257" evidence="12"/>
<feature type="domain" description="Glycosyltransferase subfamily 4-like N-terminal" evidence="14">
    <location>
        <begin position="20"/>
        <end position="209"/>
    </location>
</feature>
<dbReference type="Pfam" id="PF00534">
    <property type="entry name" value="Glycos_transf_1"/>
    <property type="match status" value="2"/>
</dbReference>
<dbReference type="GO" id="GO:0004378">
    <property type="term" value="F:GDP-Man:Man(1)GlcNAc(2)-PP-Dol alpha-1,3-mannosyltransferase activity"/>
    <property type="evidence" value="ECO:0007669"/>
    <property type="project" value="UniProtKB-UniRule"/>
</dbReference>
<comment type="similarity">
    <text evidence="12">Belongs to the glycosyltransferase group 1 family.</text>
</comment>
<accession>A0A6A6PTQ1</accession>
<protein>
    <recommendedName>
        <fullName evidence="12">Alpha-1,3/1,6-mannosyltransferase ALG2</fullName>
        <ecNumber evidence="12">2.4.1.132</ecNumber>
        <ecNumber evidence="12">2.4.1.257</ecNumber>
    </recommendedName>
    <alternativeName>
        <fullName evidence="12">GDP-Man:Man(1)GlcNAc(2)-PP-Dol alpha-1,3-mannosyltransferase</fullName>
    </alternativeName>
</protein>
<keyword evidence="4 12" id="KW-0328">Glycosyltransferase</keyword>
<keyword evidence="9 12" id="KW-0472">Membrane</keyword>
<comment type="catalytic activity">
    <reaction evidence="11 12">
        <text>an alpha-D-Man-(1-&gt;3)-beta-D-Man-(1-&gt;4)-beta-D-GlcNAc-(1-&gt;4)-alpha-D-GlcNAc-diphospho-di-trans,poly-cis-dolichol + GDP-alpha-D-mannose = an alpha-D-Man-(1-&gt;3)-[alpha-D-Man-(1-&gt;6)]-beta-D-Man-(1-&gt;4)-beta-D-GlcNAc-(1-&gt;4)-alpha-D-GlcNAc-diphospho-di-trans,poly-cis-dolichol + GDP + H(+)</text>
        <dbReference type="Rhea" id="RHEA:29519"/>
        <dbReference type="Rhea" id="RHEA-COMP:19513"/>
        <dbReference type="Rhea" id="RHEA-COMP:19515"/>
        <dbReference type="ChEBI" id="CHEBI:15378"/>
        <dbReference type="ChEBI" id="CHEBI:57527"/>
        <dbReference type="ChEBI" id="CHEBI:58189"/>
        <dbReference type="ChEBI" id="CHEBI:132510"/>
        <dbReference type="ChEBI" id="CHEBI:132511"/>
        <dbReference type="EC" id="2.4.1.257"/>
    </reaction>
    <physiologicalReaction direction="left-to-right" evidence="11 12">
        <dbReference type="Rhea" id="RHEA:29520"/>
    </physiologicalReaction>
</comment>
<evidence type="ECO:0000256" key="10">
    <source>
        <dbReference type="ARBA" id="ARBA00045103"/>
    </source>
</evidence>
<evidence type="ECO:0000256" key="7">
    <source>
        <dbReference type="ARBA" id="ARBA00022824"/>
    </source>
</evidence>
<dbReference type="EC" id="2.4.1.132" evidence="12"/>
<feature type="domain" description="Glycosyl transferase family 1" evidence="13">
    <location>
        <begin position="222"/>
        <end position="291"/>
    </location>
</feature>
<keyword evidence="8 12" id="KW-1133">Transmembrane helix</keyword>
<evidence type="ECO:0000313" key="15">
    <source>
        <dbReference type="EMBL" id="KAF2483064.1"/>
    </source>
</evidence>
<evidence type="ECO:0000259" key="13">
    <source>
        <dbReference type="Pfam" id="PF00534"/>
    </source>
</evidence>
<dbReference type="RefSeq" id="XP_033589634.1">
    <property type="nucleotide sequence ID" value="XM_033735404.1"/>
</dbReference>